<dbReference type="SUPFAM" id="SSF54626">
    <property type="entry name" value="Chalcone isomerase"/>
    <property type="match status" value="1"/>
</dbReference>
<dbReference type="Pfam" id="PF16036">
    <property type="entry name" value="Chalcone_3"/>
    <property type="match status" value="1"/>
</dbReference>
<name>A0A3B0ZZB5_9ZZZZ</name>
<dbReference type="InterPro" id="IPR016087">
    <property type="entry name" value="Chalcone_isomerase"/>
</dbReference>
<evidence type="ECO:0000313" key="2">
    <source>
        <dbReference type="EMBL" id="VAW98945.1"/>
    </source>
</evidence>
<sequence length="174" mass="19771">MNIRFTFFSLLLLCFLSTNGYAQEVAGVKVPEQVTLANTNLKLNGAGTRSKFFFKIYVGALYLPQKTNDAETAISMDGPKRILMHFLYKEVEKEKLIEGWVDGFKNNHTNEQFDAFKTTLEAFNALFVTVKRGDRIELDYLPETGTRVRINDQIKGSIPGKGFYSALLRVWLGE</sequence>
<gene>
    <name evidence="2" type="ORF">MNBD_GAMMA19-1219</name>
</gene>
<evidence type="ECO:0000259" key="1">
    <source>
        <dbReference type="Pfam" id="PF16036"/>
    </source>
</evidence>
<dbReference type="InterPro" id="IPR016088">
    <property type="entry name" value="Chalcone_isomerase_3-sand"/>
</dbReference>
<reference evidence="2" key="1">
    <citation type="submission" date="2018-06" db="EMBL/GenBank/DDBJ databases">
        <authorList>
            <person name="Zhirakovskaya E."/>
        </authorList>
    </citation>
    <scope>NUCLEOTIDE SEQUENCE</scope>
</reference>
<dbReference type="AlphaFoldDB" id="A0A3B0ZZB5"/>
<dbReference type="GO" id="GO:0016872">
    <property type="term" value="F:intramolecular lyase activity"/>
    <property type="evidence" value="ECO:0007669"/>
    <property type="project" value="InterPro"/>
</dbReference>
<proteinExistence type="predicted"/>
<accession>A0A3B0ZZB5</accession>
<dbReference type="InterPro" id="IPR036298">
    <property type="entry name" value="Chalcone_isomerase_sf"/>
</dbReference>
<protein>
    <recommendedName>
        <fullName evidence="1">Chalcone isomerase domain-containing protein</fullName>
    </recommendedName>
</protein>
<dbReference type="Gene3D" id="3.50.70.10">
    <property type="match status" value="1"/>
</dbReference>
<organism evidence="2">
    <name type="scientific">hydrothermal vent metagenome</name>
    <dbReference type="NCBI Taxonomy" id="652676"/>
    <lineage>
        <taxon>unclassified sequences</taxon>
        <taxon>metagenomes</taxon>
        <taxon>ecological metagenomes</taxon>
    </lineage>
</organism>
<feature type="domain" description="Chalcone isomerase" evidence="1">
    <location>
        <begin position="22"/>
        <end position="174"/>
    </location>
</feature>
<feature type="non-terminal residue" evidence="2">
    <location>
        <position position="174"/>
    </location>
</feature>
<dbReference type="EMBL" id="UOFV01000158">
    <property type="protein sequence ID" value="VAW98945.1"/>
    <property type="molecule type" value="Genomic_DNA"/>
</dbReference>